<dbReference type="PANTHER" id="PTHR47505:SF1">
    <property type="entry name" value="DNA UTILIZATION PROTEIN YHGH"/>
    <property type="match status" value="1"/>
</dbReference>
<dbReference type="Proteomes" id="UP001152447">
    <property type="component" value="Unassembled WGS sequence"/>
</dbReference>
<dbReference type="CDD" id="cd06223">
    <property type="entry name" value="PRTases_typeI"/>
    <property type="match status" value="1"/>
</dbReference>
<dbReference type="InterPro" id="IPR029057">
    <property type="entry name" value="PRTase-like"/>
</dbReference>
<dbReference type="AlphaFoldDB" id="A0A9W4R0H1"/>
<evidence type="ECO:0000313" key="5">
    <source>
        <dbReference type="Proteomes" id="UP001152447"/>
    </source>
</evidence>
<evidence type="ECO:0000256" key="1">
    <source>
        <dbReference type="ARBA" id="ARBA00008007"/>
    </source>
</evidence>
<evidence type="ECO:0000259" key="3">
    <source>
        <dbReference type="Pfam" id="PF18912"/>
    </source>
</evidence>
<name>A0A9W4R0H1_PSEHA</name>
<accession>A0A9W4R0H1</accession>
<dbReference type="InterPro" id="IPR000836">
    <property type="entry name" value="PRTase_dom"/>
</dbReference>
<evidence type="ECO:0000313" key="4">
    <source>
        <dbReference type="EMBL" id="CAH9061176.1"/>
    </source>
</evidence>
<dbReference type="Gene3D" id="3.40.50.2020">
    <property type="match status" value="1"/>
</dbReference>
<dbReference type="InterPro" id="IPR044005">
    <property type="entry name" value="DZR_2"/>
</dbReference>
<comment type="caution">
    <text evidence="4">The sequence shown here is derived from an EMBL/GenBank/DDBJ whole genome shotgun (WGS) entry which is preliminary data.</text>
</comment>
<comment type="similarity">
    <text evidence="1">Belongs to the ComF/GntX family.</text>
</comment>
<gene>
    <name evidence="4" type="primary">prs_1</name>
    <name evidence="4" type="ORF">PSEHALCIP103_02440</name>
</gene>
<dbReference type="PANTHER" id="PTHR47505">
    <property type="entry name" value="DNA UTILIZATION PROTEIN YHGH"/>
    <property type="match status" value="1"/>
</dbReference>
<evidence type="ECO:0000259" key="2">
    <source>
        <dbReference type="Pfam" id="PF00156"/>
    </source>
</evidence>
<feature type="domain" description="Phosphoribosyltransferase" evidence="2">
    <location>
        <begin position="158"/>
        <end position="221"/>
    </location>
</feature>
<dbReference type="RefSeq" id="WP_262976911.1">
    <property type="nucleotide sequence ID" value="NZ_CAMAPB010000036.1"/>
</dbReference>
<dbReference type="InterPro" id="IPR051910">
    <property type="entry name" value="ComF/GntX_DNA_util-trans"/>
</dbReference>
<sequence>MKLSLTDWLFPSYCVLCQNQIHSSLGLCQFCLDDLPLLDLAEYDNLFYRPDIVEMFPNCNFEKLFACAFYQPPFDLWLKQLKFNNQIHYKKALQQVIKKQLTIFTNKQHLAAAVFIILPLHKSRFFSRGFNQVTQVWQPCLSSFKVLNNVLIRNKNTSAQSQLSKTKRIKNLQQAFSCTTNLEGKTVVIIDDIMTTGATLNAATLSLKEAGAKQVWAFTTCLTPL</sequence>
<dbReference type="SUPFAM" id="SSF53271">
    <property type="entry name" value="PRTase-like"/>
    <property type="match status" value="1"/>
</dbReference>
<organism evidence="4 5">
    <name type="scientific">Pseudoalteromonas haloplanktis</name>
    <name type="common">Alteromonas haloplanktis</name>
    <dbReference type="NCBI Taxonomy" id="228"/>
    <lineage>
        <taxon>Bacteria</taxon>
        <taxon>Pseudomonadati</taxon>
        <taxon>Pseudomonadota</taxon>
        <taxon>Gammaproteobacteria</taxon>
        <taxon>Alteromonadales</taxon>
        <taxon>Pseudoalteromonadaceae</taxon>
        <taxon>Pseudoalteromonas</taxon>
    </lineage>
</organism>
<feature type="domain" description="Double zinc ribbon" evidence="3">
    <location>
        <begin position="5"/>
        <end position="36"/>
    </location>
</feature>
<protein>
    <submittedName>
        <fullName evidence="4">Ribose-phosphate pyrophosphokinase</fullName>
    </submittedName>
</protein>
<reference evidence="4" key="1">
    <citation type="submission" date="2022-07" db="EMBL/GenBank/DDBJ databases">
        <authorList>
            <person name="Criscuolo A."/>
        </authorList>
    </citation>
    <scope>NUCLEOTIDE SEQUENCE</scope>
    <source>
        <strain evidence="4">CIP103197</strain>
    </source>
</reference>
<dbReference type="Pfam" id="PF00156">
    <property type="entry name" value="Pribosyltran"/>
    <property type="match status" value="1"/>
</dbReference>
<dbReference type="EMBL" id="CAMAPB010000036">
    <property type="protein sequence ID" value="CAH9061176.1"/>
    <property type="molecule type" value="Genomic_DNA"/>
</dbReference>
<dbReference type="Pfam" id="PF18912">
    <property type="entry name" value="DZR_2"/>
    <property type="match status" value="1"/>
</dbReference>
<keyword evidence="5" id="KW-1185">Reference proteome</keyword>
<proteinExistence type="inferred from homology"/>